<evidence type="ECO:0000256" key="1">
    <source>
        <dbReference type="SAM" id="SignalP"/>
    </source>
</evidence>
<proteinExistence type="predicted"/>
<dbReference type="AlphaFoldDB" id="A0A383UN91"/>
<dbReference type="EMBL" id="UNSH01000041">
    <property type="protein sequence ID" value="SZF01771.1"/>
    <property type="molecule type" value="Genomic_DNA"/>
</dbReference>
<evidence type="ECO:0000313" key="3">
    <source>
        <dbReference type="Proteomes" id="UP000275772"/>
    </source>
</evidence>
<evidence type="ECO:0000313" key="2">
    <source>
        <dbReference type="EMBL" id="SZF01771.1"/>
    </source>
</evidence>
<feature type="signal peptide" evidence="1">
    <location>
        <begin position="1"/>
        <end position="22"/>
    </location>
</feature>
<dbReference type="VEuPathDB" id="FungiDB:BLGHR1_12542"/>
<dbReference type="Proteomes" id="UP000275772">
    <property type="component" value="Unassembled WGS sequence"/>
</dbReference>
<feature type="chain" id="PRO_5017012559" evidence="1">
    <location>
        <begin position="23"/>
        <end position="196"/>
    </location>
</feature>
<organism evidence="2 3">
    <name type="scientific">Blumeria hordei</name>
    <name type="common">Barley powdery mildew</name>
    <name type="synonym">Blumeria graminis f. sp. hordei</name>
    <dbReference type="NCBI Taxonomy" id="2867405"/>
    <lineage>
        <taxon>Eukaryota</taxon>
        <taxon>Fungi</taxon>
        <taxon>Dikarya</taxon>
        <taxon>Ascomycota</taxon>
        <taxon>Pezizomycotina</taxon>
        <taxon>Leotiomycetes</taxon>
        <taxon>Erysiphales</taxon>
        <taxon>Erysiphaceae</taxon>
        <taxon>Blumeria</taxon>
    </lineage>
</organism>
<accession>A0A383UN91</accession>
<sequence>MKINSSILVIAATLIHLLPVYSAQSATLVQAESHIKCGQSSYNHNDAYTSTLNAFNSRLYEAFNGRTRCGVPGDTYWMAPLKKQNSLYSDGSYVIFDSRQRIVDVIYSLYQSYYKLCYVSNQQTCPENHQPPSRPYTFFAWPVESILATIQYSNDISGYWTSQSYVVGNTASYQIGIGPAYVSSRTGTVSFYQSGG</sequence>
<keyword evidence="1" id="KW-0732">Signal</keyword>
<reference evidence="2 3" key="1">
    <citation type="submission" date="2017-11" db="EMBL/GenBank/DDBJ databases">
        <authorList>
            <person name="Kracher B."/>
        </authorList>
    </citation>
    <scope>NUCLEOTIDE SEQUENCE [LARGE SCALE GENOMIC DNA]</scope>
    <source>
        <strain evidence="2 3">RACE1</strain>
    </source>
</reference>
<protein>
    <submittedName>
        <fullName evidence="2">Uncharacterized protein</fullName>
    </submittedName>
</protein>
<gene>
    <name evidence="2" type="ORF">BLGHR1_12542</name>
</gene>
<name>A0A383UN91_BLUHO</name>